<gene>
    <name evidence="2" type="ORF">MNB_SM-3-1371</name>
</gene>
<evidence type="ECO:0000313" key="2">
    <source>
        <dbReference type="EMBL" id="SFV74459.1"/>
    </source>
</evidence>
<dbReference type="AlphaFoldDB" id="A0A1W1D1G4"/>
<evidence type="ECO:0000256" key="1">
    <source>
        <dbReference type="SAM" id="Phobius"/>
    </source>
</evidence>
<accession>A0A1W1D1G4</accession>
<feature type="transmembrane region" description="Helical" evidence="1">
    <location>
        <begin position="15"/>
        <end position="35"/>
    </location>
</feature>
<dbReference type="EMBL" id="FPHP01000001">
    <property type="protein sequence ID" value="SFV74459.1"/>
    <property type="molecule type" value="Genomic_DNA"/>
</dbReference>
<keyword evidence="1" id="KW-0472">Membrane</keyword>
<keyword evidence="1" id="KW-0812">Transmembrane</keyword>
<organism evidence="2">
    <name type="scientific">hydrothermal vent metagenome</name>
    <dbReference type="NCBI Taxonomy" id="652676"/>
    <lineage>
        <taxon>unclassified sequences</taxon>
        <taxon>metagenomes</taxon>
        <taxon>ecological metagenomes</taxon>
    </lineage>
</organism>
<reference evidence="2" key="1">
    <citation type="submission" date="2016-10" db="EMBL/GenBank/DDBJ databases">
        <authorList>
            <person name="de Groot N.N."/>
        </authorList>
    </citation>
    <scope>NUCLEOTIDE SEQUENCE</scope>
</reference>
<sequence>MQRKNYLLKSSRDGMAMIMAIAVIVILSTIMALSLSMTMQTSKRTTDIYLYEESRFLAQSATEYALLQIAQNPPCTYTGGSFTQNKIYDINISVKYVYSNDYDCKYSYTTVQTKEQNGSALIDISVATKPDVATEPIHFFRRTIEKL</sequence>
<name>A0A1W1D1G4_9ZZZZ</name>
<protein>
    <recommendedName>
        <fullName evidence="3">Type II secretion system protein</fullName>
    </recommendedName>
</protein>
<proteinExistence type="predicted"/>
<evidence type="ECO:0008006" key="3">
    <source>
        <dbReference type="Google" id="ProtNLM"/>
    </source>
</evidence>
<keyword evidence="1" id="KW-1133">Transmembrane helix</keyword>